<proteinExistence type="predicted"/>
<evidence type="ECO:0000313" key="2">
    <source>
        <dbReference type="EMBL" id="QDC25208.1"/>
    </source>
</evidence>
<evidence type="ECO:0000313" key="3">
    <source>
        <dbReference type="EMBL" id="TRW44589.1"/>
    </source>
</evidence>
<evidence type="ECO:0000313" key="5">
    <source>
        <dbReference type="Proteomes" id="UP000318693"/>
    </source>
</evidence>
<sequence length="75" mass="7893">MSSGSRPHLANSPFNKAREAAAAGGAPIPVGEQVSHDRYGLGKVIASDGHNSVIIDFGSGNRRRVALDSPRLERL</sequence>
<dbReference type="KEGG" id="gyu:FE374_11855"/>
<evidence type="ECO:0000256" key="1">
    <source>
        <dbReference type="SAM" id="MobiDB-lite"/>
    </source>
</evidence>
<dbReference type="EMBL" id="CP040915">
    <property type="protein sequence ID" value="QDC25208.1"/>
    <property type="molecule type" value="Genomic_DNA"/>
</dbReference>
<evidence type="ECO:0008006" key="6">
    <source>
        <dbReference type="Google" id="ProtNLM"/>
    </source>
</evidence>
<gene>
    <name evidence="2" type="ORF">FE374_11855</name>
    <name evidence="3" type="ORF">FJ693_12900</name>
</gene>
<dbReference type="EMBL" id="VJXR01000040">
    <property type="protein sequence ID" value="TRW44589.1"/>
    <property type="molecule type" value="Genomic_DNA"/>
</dbReference>
<protein>
    <recommendedName>
        <fullName evidence="6">ATP-dependent DNA helicase II</fullName>
    </recommendedName>
</protein>
<feature type="region of interest" description="Disordered" evidence="1">
    <location>
        <begin position="1"/>
        <end position="24"/>
    </location>
</feature>
<keyword evidence="5" id="KW-1185">Reference proteome</keyword>
<dbReference type="OrthoDB" id="4868979at2"/>
<dbReference type="RefSeq" id="WP_139929327.1">
    <property type="nucleotide sequence ID" value="NZ_CP040915.1"/>
</dbReference>
<reference evidence="2 4" key="1">
    <citation type="submission" date="2019-05" db="EMBL/GenBank/DDBJ databases">
        <title>Georgenia *** sp. nov., and Georgenia *** sp. nov., isolated from the intestinal contents of plateau pika (Ochotona curzoniae) in the Qinghai-Tibet plateau of China.</title>
        <authorList>
            <person name="Tian Z."/>
        </authorList>
    </citation>
    <scope>NUCLEOTIDE SEQUENCE [LARGE SCALE GENOMIC DNA]</scope>
    <source>
        <strain evidence="2 4">Z443</strain>
    </source>
</reference>
<accession>A0A552WPQ4</accession>
<evidence type="ECO:0000313" key="4">
    <source>
        <dbReference type="Proteomes" id="UP000314616"/>
    </source>
</evidence>
<accession>A0A5B8C4H3</accession>
<organism evidence="3 5">
    <name type="scientific">Georgenia yuyongxinii</name>
    <dbReference type="NCBI Taxonomy" id="2589797"/>
    <lineage>
        <taxon>Bacteria</taxon>
        <taxon>Bacillati</taxon>
        <taxon>Actinomycetota</taxon>
        <taxon>Actinomycetes</taxon>
        <taxon>Micrococcales</taxon>
        <taxon>Bogoriellaceae</taxon>
        <taxon>Georgenia</taxon>
    </lineage>
</organism>
<name>A0A552WPQ4_9MICO</name>
<reference evidence="3 5" key="2">
    <citation type="submission" date="2019-07" db="EMBL/GenBank/DDBJ databases">
        <title>Georgenia wutianyii sp. nov. and Georgenia *** sp. nov. isolated from plateau pika (Ochotona curzoniae) in the Qinghai-Tibet plateau of China.</title>
        <authorList>
            <person name="Tian Z."/>
        </authorList>
    </citation>
    <scope>NUCLEOTIDE SEQUENCE [LARGE SCALE GENOMIC DNA]</scope>
    <source>
        <strain evidence="3 5">Z446</strain>
    </source>
</reference>
<dbReference type="Proteomes" id="UP000318693">
    <property type="component" value="Unassembled WGS sequence"/>
</dbReference>
<dbReference type="AlphaFoldDB" id="A0A552WPQ4"/>
<dbReference type="Proteomes" id="UP000314616">
    <property type="component" value="Chromosome"/>
</dbReference>